<dbReference type="PANTHER" id="PTHR30055:SF234">
    <property type="entry name" value="HTH-TYPE TRANSCRIPTIONAL REGULATOR BETI"/>
    <property type="match status" value="1"/>
</dbReference>
<dbReference type="InterPro" id="IPR001647">
    <property type="entry name" value="HTH_TetR"/>
</dbReference>
<dbReference type="InterPro" id="IPR036271">
    <property type="entry name" value="Tet_transcr_reg_TetR-rel_C_sf"/>
</dbReference>
<evidence type="ECO:0000256" key="3">
    <source>
        <dbReference type="ARBA" id="ARBA00023163"/>
    </source>
</evidence>
<evidence type="ECO:0000313" key="7">
    <source>
        <dbReference type="Proteomes" id="UP000627838"/>
    </source>
</evidence>
<evidence type="ECO:0000256" key="4">
    <source>
        <dbReference type="PROSITE-ProRule" id="PRU00335"/>
    </source>
</evidence>
<protein>
    <submittedName>
        <fullName evidence="6">AcrR family transcriptional regulator</fullName>
    </submittedName>
</protein>
<dbReference type="Pfam" id="PF00440">
    <property type="entry name" value="TetR_N"/>
    <property type="match status" value="1"/>
</dbReference>
<dbReference type="SUPFAM" id="SSF46689">
    <property type="entry name" value="Homeodomain-like"/>
    <property type="match status" value="1"/>
</dbReference>
<evidence type="ECO:0000313" key="6">
    <source>
        <dbReference type="EMBL" id="MBE1536318.1"/>
    </source>
</evidence>
<dbReference type="RefSeq" id="WP_192762368.1">
    <property type="nucleotide sequence ID" value="NZ_JADBDZ010000001.1"/>
</dbReference>
<dbReference type="EMBL" id="JADBDZ010000001">
    <property type="protein sequence ID" value="MBE1536318.1"/>
    <property type="molecule type" value="Genomic_DNA"/>
</dbReference>
<sequence length="189" mass="20550">MTRSTVPRDHVRARILDAAASVLAEHGERAGMTDIARAAGVTAATLHRHFPDREALLRSLYETAFADLGERLAAARLDTVPTEEAIARMTRATIAAISRYRALGLLDQGPEDARRVDPRLVAPLREVFERGAADGSLRRDLPVHTLAELYFSLLEGVVPRVVRHRMGVEEAGTAVTALFLTGALARPTP</sequence>
<evidence type="ECO:0000256" key="2">
    <source>
        <dbReference type="ARBA" id="ARBA00023125"/>
    </source>
</evidence>
<dbReference type="PROSITE" id="PS50977">
    <property type="entry name" value="HTH_TETR_2"/>
    <property type="match status" value="1"/>
</dbReference>
<keyword evidence="7" id="KW-1185">Reference proteome</keyword>
<organism evidence="6 7">
    <name type="scientific">Actinomadura algeriensis</name>
    <dbReference type="NCBI Taxonomy" id="1679523"/>
    <lineage>
        <taxon>Bacteria</taxon>
        <taxon>Bacillati</taxon>
        <taxon>Actinomycetota</taxon>
        <taxon>Actinomycetes</taxon>
        <taxon>Streptosporangiales</taxon>
        <taxon>Thermomonosporaceae</taxon>
        <taxon>Actinomadura</taxon>
    </lineage>
</organism>
<dbReference type="InterPro" id="IPR050109">
    <property type="entry name" value="HTH-type_TetR-like_transc_reg"/>
</dbReference>
<comment type="caution">
    <text evidence="6">The sequence shown here is derived from an EMBL/GenBank/DDBJ whole genome shotgun (WGS) entry which is preliminary data.</text>
</comment>
<name>A0ABR9K0G7_9ACTN</name>
<keyword evidence="1" id="KW-0805">Transcription regulation</keyword>
<feature type="domain" description="HTH tetR-type" evidence="5">
    <location>
        <begin position="9"/>
        <end position="68"/>
    </location>
</feature>
<dbReference type="Gene3D" id="1.10.357.10">
    <property type="entry name" value="Tetracycline Repressor, domain 2"/>
    <property type="match status" value="1"/>
</dbReference>
<dbReference type="InterPro" id="IPR009057">
    <property type="entry name" value="Homeodomain-like_sf"/>
</dbReference>
<feature type="DNA-binding region" description="H-T-H motif" evidence="4">
    <location>
        <begin position="31"/>
        <end position="50"/>
    </location>
</feature>
<reference evidence="6 7" key="1">
    <citation type="submission" date="2020-10" db="EMBL/GenBank/DDBJ databases">
        <title>Sequencing the genomes of 1000 actinobacteria strains.</title>
        <authorList>
            <person name="Klenk H.-P."/>
        </authorList>
    </citation>
    <scope>NUCLEOTIDE SEQUENCE [LARGE SCALE GENOMIC DNA]</scope>
    <source>
        <strain evidence="6 7">DSM 46744</strain>
    </source>
</reference>
<accession>A0ABR9K0G7</accession>
<dbReference type="PRINTS" id="PR00455">
    <property type="entry name" value="HTHTETR"/>
</dbReference>
<evidence type="ECO:0000256" key="1">
    <source>
        <dbReference type="ARBA" id="ARBA00023015"/>
    </source>
</evidence>
<gene>
    <name evidence="6" type="ORF">H4W34_006151</name>
</gene>
<keyword evidence="2 4" id="KW-0238">DNA-binding</keyword>
<keyword evidence="3" id="KW-0804">Transcription</keyword>
<dbReference type="Proteomes" id="UP000627838">
    <property type="component" value="Unassembled WGS sequence"/>
</dbReference>
<dbReference type="SUPFAM" id="SSF48498">
    <property type="entry name" value="Tetracyclin repressor-like, C-terminal domain"/>
    <property type="match status" value="1"/>
</dbReference>
<evidence type="ECO:0000259" key="5">
    <source>
        <dbReference type="PROSITE" id="PS50977"/>
    </source>
</evidence>
<proteinExistence type="predicted"/>
<dbReference type="PANTHER" id="PTHR30055">
    <property type="entry name" value="HTH-TYPE TRANSCRIPTIONAL REGULATOR RUTR"/>
    <property type="match status" value="1"/>
</dbReference>